<dbReference type="AlphaFoldDB" id="A0A401JBZ7"/>
<dbReference type="Proteomes" id="UP000286806">
    <property type="component" value="Unassembled WGS sequence"/>
</dbReference>
<organism evidence="2 3">
    <name type="scientific">Sulfuriferula multivorans</name>
    <dbReference type="NCBI Taxonomy" id="1559896"/>
    <lineage>
        <taxon>Bacteria</taxon>
        <taxon>Pseudomonadati</taxon>
        <taxon>Pseudomonadota</taxon>
        <taxon>Betaproteobacteria</taxon>
        <taxon>Nitrosomonadales</taxon>
        <taxon>Sulfuricellaceae</taxon>
        <taxon>Sulfuriferula</taxon>
    </lineage>
</organism>
<dbReference type="InterPro" id="IPR015109">
    <property type="entry name" value="Restrct_endonuc_II_EcoRII_C"/>
</dbReference>
<protein>
    <recommendedName>
        <fullName evidence="1">Restriction endonuclease type II EcoRII C-terminal domain-containing protein</fullName>
    </recommendedName>
</protein>
<evidence type="ECO:0000259" key="1">
    <source>
        <dbReference type="Pfam" id="PF09019"/>
    </source>
</evidence>
<reference evidence="2 3" key="1">
    <citation type="journal article" date="2019" name="Front. Microbiol.">
        <title>Genomes of Neutrophilic Sulfur-Oxidizing Chemolithoautotrophs Representing 9 Proteobacterial Species From 8 Genera.</title>
        <authorList>
            <person name="Watanabe T."/>
            <person name="Kojima H."/>
            <person name="Umezawa K."/>
            <person name="Hori C."/>
            <person name="Takasuka T.E."/>
            <person name="Kato Y."/>
            <person name="Fukui M."/>
        </authorList>
    </citation>
    <scope>NUCLEOTIDE SEQUENCE [LARGE SCALE GENOMIC DNA]</scope>
    <source>
        <strain evidence="2 3">TTN</strain>
    </source>
</reference>
<dbReference type="Pfam" id="PF09019">
    <property type="entry name" value="EcoRII-C"/>
    <property type="match status" value="1"/>
</dbReference>
<comment type="caution">
    <text evidence="2">The sequence shown here is derived from an EMBL/GenBank/DDBJ whole genome shotgun (WGS) entry which is preliminary data.</text>
</comment>
<dbReference type="SUPFAM" id="SSF52980">
    <property type="entry name" value="Restriction endonuclease-like"/>
    <property type="match status" value="1"/>
</dbReference>
<dbReference type="GO" id="GO:0009036">
    <property type="term" value="F:type II site-specific deoxyribonuclease activity"/>
    <property type="evidence" value="ECO:0007669"/>
    <property type="project" value="InterPro"/>
</dbReference>
<keyword evidence="3" id="KW-1185">Reference proteome</keyword>
<dbReference type="Gene3D" id="3.40.91.80">
    <property type="match status" value="1"/>
</dbReference>
<gene>
    <name evidence="2" type="ORF">SFMTTN_0967</name>
</gene>
<evidence type="ECO:0000313" key="2">
    <source>
        <dbReference type="EMBL" id="GBL45163.1"/>
    </source>
</evidence>
<name>A0A401JBZ7_9PROT</name>
<sequence length="65" mass="7449">MSFSLSVQNRRKSRVGLALENHLELLFTECGIQYKRTAVTENKAKPDFIFPVLRHTTTLPLTRCA</sequence>
<dbReference type="GO" id="GO:0009307">
    <property type="term" value="P:DNA restriction-modification system"/>
    <property type="evidence" value="ECO:0007669"/>
    <property type="project" value="InterPro"/>
</dbReference>
<feature type="domain" description="Restriction endonuclease type II EcoRII C-terminal" evidence="1">
    <location>
        <begin position="2"/>
        <end position="53"/>
    </location>
</feature>
<dbReference type="GO" id="GO:0003677">
    <property type="term" value="F:DNA binding"/>
    <property type="evidence" value="ECO:0007669"/>
    <property type="project" value="InterPro"/>
</dbReference>
<dbReference type="InterPro" id="IPR038365">
    <property type="entry name" value="EcoRII_C_sf"/>
</dbReference>
<dbReference type="EMBL" id="BGOW01000006">
    <property type="protein sequence ID" value="GBL45163.1"/>
    <property type="molecule type" value="Genomic_DNA"/>
</dbReference>
<evidence type="ECO:0000313" key="3">
    <source>
        <dbReference type="Proteomes" id="UP000286806"/>
    </source>
</evidence>
<accession>A0A401JBZ7</accession>
<dbReference type="InterPro" id="IPR011335">
    <property type="entry name" value="Restrct_endonuc-II-like"/>
</dbReference>
<proteinExistence type="predicted"/>